<dbReference type="Pfam" id="PF02608">
    <property type="entry name" value="Bmp"/>
    <property type="match status" value="1"/>
</dbReference>
<proteinExistence type="predicted"/>
<dbReference type="AlphaFoldDB" id="A0A7C3ILU2"/>
<dbReference type="InterPro" id="IPR003760">
    <property type="entry name" value="PnrA-like"/>
</dbReference>
<dbReference type="SUPFAM" id="SSF53822">
    <property type="entry name" value="Periplasmic binding protein-like I"/>
    <property type="match status" value="1"/>
</dbReference>
<dbReference type="Gene3D" id="3.40.50.2300">
    <property type="match status" value="2"/>
</dbReference>
<keyword evidence="2" id="KW-1133">Transmembrane helix</keyword>
<evidence type="ECO:0000256" key="1">
    <source>
        <dbReference type="ARBA" id="ARBA00022729"/>
    </source>
</evidence>
<dbReference type="InterPro" id="IPR052910">
    <property type="entry name" value="ABC-Purine-Binding"/>
</dbReference>
<gene>
    <name evidence="4" type="ORF">ENS19_05540</name>
</gene>
<dbReference type="PANTHER" id="PTHR43208">
    <property type="entry name" value="ABC TRANSPORTER SUBSTRATE-BINDING PROTEIN"/>
    <property type="match status" value="1"/>
</dbReference>
<sequence>MLPLRMHVSSSKFNFKCSRQKSGNGKVNFLYFLYKNQITEGVFVMKTNLLILAIVVVAIIGVGAYIAMTSTSPQTTQFRVAAIYVTPIEETWNQVLHQALLRAKTELGISYNYSERVSESQVENVMRQYINSGFNMIITHSWGFWEAADRLAPQFPNVYFAQGSGLNVNFGKNLALFDYYIQEAAFEAGAIAAQITNTSKLGIVTAFSGVGDVNNLLNGFIAGAKHVNPNINVTISYILSWYDPGAAKVAASALIASGVDVIYSERYGVFEACKEGSNVVALAFGNIVDQNSLFPDVVVGSVTWDLYPMVKTMILGAKNNNFTSGVYYTTMANNGSKFIWNPAFQAKYPAVYNYSLALEAQIKAGNITWVVGNATVPLSVPKFDNP</sequence>
<dbReference type="GO" id="GO:0005886">
    <property type="term" value="C:plasma membrane"/>
    <property type="evidence" value="ECO:0007669"/>
    <property type="project" value="InterPro"/>
</dbReference>
<dbReference type="CDD" id="cd06304">
    <property type="entry name" value="PBP1_BmpA_Med_PnrA-like"/>
    <property type="match status" value="1"/>
</dbReference>
<dbReference type="EMBL" id="DSTX01000010">
    <property type="protein sequence ID" value="HFK20731.1"/>
    <property type="molecule type" value="Genomic_DNA"/>
</dbReference>
<dbReference type="InterPro" id="IPR028082">
    <property type="entry name" value="Peripla_BP_I"/>
</dbReference>
<evidence type="ECO:0000259" key="3">
    <source>
        <dbReference type="Pfam" id="PF02608"/>
    </source>
</evidence>
<reference evidence="4" key="1">
    <citation type="journal article" date="2020" name="mSystems">
        <title>Genome- and Community-Level Interaction Insights into Carbon Utilization and Element Cycling Functions of Hydrothermarchaeota in Hydrothermal Sediment.</title>
        <authorList>
            <person name="Zhou Z."/>
            <person name="Liu Y."/>
            <person name="Xu W."/>
            <person name="Pan J."/>
            <person name="Luo Z.H."/>
            <person name="Li M."/>
        </authorList>
    </citation>
    <scope>NUCLEOTIDE SEQUENCE [LARGE SCALE GENOMIC DNA]</scope>
    <source>
        <strain evidence="4">SpSt-468</strain>
    </source>
</reference>
<keyword evidence="2" id="KW-0812">Transmembrane</keyword>
<evidence type="ECO:0000256" key="2">
    <source>
        <dbReference type="SAM" id="Phobius"/>
    </source>
</evidence>
<accession>A0A7C3ILU2</accession>
<feature type="domain" description="ABC transporter substrate-binding protein PnrA-like" evidence="3">
    <location>
        <begin position="90"/>
        <end position="325"/>
    </location>
</feature>
<protein>
    <submittedName>
        <fullName evidence="4">BMP family ABC transporter substrate-binding protein</fullName>
    </submittedName>
</protein>
<dbReference type="PANTHER" id="PTHR43208:SF1">
    <property type="entry name" value="ABC TRANSPORTER SUBSTRATE-BINDING PROTEIN"/>
    <property type="match status" value="1"/>
</dbReference>
<name>A0A7C3ILU2_9CREN</name>
<feature type="transmembrane region" description="Helical" evidence="2">
    <location>
        <begin position="49"/>
        <end position="68"/>
    </location>
</feature>
<evidence type="ECO:0000313" key="4">
    <source>
        <dbReference type="EMBL" id="HFK20731.1"/>
    </source>
</evidence>
<keyword evidence="1" id="KW-0732">Signal</keyword>
<comment type="caution">
    <text evidence="4">The sequence shown here is derived from an EMBL/GenBank/DDBJ whole genome shotgun (WGS) entry which is preliminary data.</text>
</comment>
<organism evidence="4">
    <name type="scientific">Candidatus Methanomethylicus mesodigestus</name>
    <dbReference type="NCBI Taxonomy" id="1867258"/>
    <lineage>
        <taxon>Archaea</taxon>
        <taxon>Thermoproteota</taxon>
        <taxon>Methanosuratincolia</taxon>
        <taxon>Candidatus Methanomethylicales</taxon>
        <taxon>Candidatus Methanomethylicaceae</taxon>
        <taxon>Candidatus Methanomethylicus</taxon>
    </lineage>
</organism>
<keyword evidence="2" id="KW-0472">Membrane</keyword>